<dbReference type="Proteomes" id="UP001595704">
    <property type="component" value="Unassembled WGS sequence"/>
</dbReference>
<dbReference type="Gene3D" id="1.10.10.10">
    <property type="entry name" value="Winged helix-like DNA-binding domain superfamily/Winged helix DNA-binding domain"/>
    <property type="match status" value="1"/>
</dbReference>
<dbReference type="EMBL" id="JBHRYC010000022">
    <property type="protein sequence ID" value="MFC3636124.1"/>
    <property type="molecule type" value="Genomic_DNA"/>
</dbReference>
<feature type="domain" description="HTH IS408-type" evidence="2">
    <location>
        <begin position="12"/>
        <end position="93"/>
    </location>
</feature>
<organism evidence="3 4">
    <name type="scientific">Camelimonas fluminis</name>
    <dbReference type="NCBI Taxonomy" id="1576911"/>
    <lineage>
        <taxon>Bacteria</taxon>
        <taxon>Pseudomonadati</taxon>
        <taxon>Pseudomonadota</taxon>
        <taxon>Alphaproteobacteria</taxon>
        <taxon>Hyphomicrobiales</taxon>
        <taxon>Chelatococcaceae</taxon>
        <taxon>Camelimonas</taxon>
    </lineage>
</organism>
<reference evidence="4" key="1">
    <citation type="journal article" date="2019" name="Int. J. Syst. Evol. Microbiol.">
        <title>The Global Catalogue of Microorganisms (GCM) 10K type strain sequencing project: providing services to taxonomists for standard genome sequencing and annotation.</title>
        <authorList>
            <consortium name="The Broad Institute Genomics Platform"/>
            <consortium name="The Broad Institute Genome Sequencing Center for Infectious Disease"/>
            <person name="Wu L."/>
            <person name="Ma J."/>
        </authorList>
    </citation>
    <scope>NUCLEOTIDE SEQUENCE [LARGE SCALE GENOMIC DNA]</scope>
    <source>
        <strain evidence="4">KCTC 42282</strain>
    </source>
</reference>
<dbReference type="InterPro" id="IPR036388">
    <property type="entry name" value="WH-like_DNA-bd_sf"/>
</dbReference>
<evidence type="ECO:0000313" key="4">
    <source>
        <dbReference type="Proteomes" id="UP001595704"/>
    </source>
</evidence>
<dbReference type="RefSeq" id="WP_210319959.1">
    <property type="nucleotide sequence ID" value="NZ_BNCG01000092.1"/>
</dbReference>
<dbReference type="SUPFAM" id="SSF46689">
    <property type="entry name" value="Homeodomain-like"/>
    <property type="match status" value="1"/>
</dbReference>
<comment type="caution">
    <text evidence="3">The sequence shown here is derived from an EMBL/GenBank/DDBJ whole genome shotgun (WGS) entry which is preliminary data.</text>
</comment>
<evidence type="ECO:0000313" key="3">
    <source>
        <dbReference type="EMBL" id="MFC3636124.1"/>
    </source>
</evidence>
<evidence type="ECO:0000256" key="1">
    <source>
        <dbReference type="SAM" id="MobiDB-lite"/>
    </source>
</evidence>
<dbReference type="PROSITE" id="PS50532">
    <property type="entry name" value="HTH_IS408"/>
    <property type="match status" value="1"/>
</dbReference>
<dbReference type="InterPro" id="IPR009057">
    <property type="entry name" value="Homeodomain-like_sf"/>
</dbReference>
<keyword evidence="4" id="KW-1185">Reference proteome</keyword>
<dbReference type="InterPro" id="IPR017895">
    <property type="entry name" value="HTH_IS408/IS1162_type"/>
</dbReference>
<feature type="compositionally biased region" description="Basic and acidic residues" evidence="1">
    <location>
        <begin position="102"/>
        <end position="111"/>
    </location>
</feature>
<protein>
    <recommendedName>
        <fullName evidence="2">HTH IS408-type domain-containing protein</fullName>
    </recommendedName>
</protein>
<name>A0ABV7UBY2_9HYPH</name>
<sequence>MPKKRKLTMRELRQMLRLAHGGVSAREIGRVLGIARSTVQDNLGRAAQTGLTWPLPAELTDDALAGRLFTRSGVKTGQRRRAEPEKAPTAAARSRFGLTRSTNHDTQKQDPEPTPALAG</sequence>
<proteinExistence type="predicted"/>
<accession>A0ABV7UBY2</accession>
<gene>
    <name evidence="3" type="ORF">ACFONL_01805</name>
</gene>
<feature type="region of interest" description="Disordered" evidence="1">
    <location>
        <begin position="70"/>
        <end position="119"/>
    </location>
</feature>
<evidence type="ECO:0000259" key="2">
    <source>
        <dbReference type="PROSITE" id="PS50532"/>
    </source>
</evidence>